<dbReference type="PANTHER" id="PTHR43172:SF2">
    <property type="entry name" value="ADENYLOSUCCINATE LYASE C-TERMINAL DOMAIN-CONTAINING PROTEIN"/>
    <property type="match status" value="1"/>
</dbReference>
<dbReference type="PANTHER" id="PTHR43172">
    <property type="entry name" value="ADENYLOSUCCINATE LYASE"/>
    <property type="match status" value="1"/>
</dbReference>
<dbReference type="PRINTS" id="PR00149">
    <property type="entry name" value="FUMRATELYASE"/>
</dbReference>
<dbReference type="InterPro" id="IPR019468">
    <property type="entry name" value="AdenyloSucc_lyase_C"/>
</dbReference>
<evidence type="ECO:0000313" key="4">
    <source>
        <dbReference type="Proteomes" id="UP001595640"/>
    </source>
</evidence>
<keyword evidence="4" id="KW-1185">Reference proteome</keyword>
<dbReference type="SMART" id="SM00998">
    <property type="entry name" value="ADSL_C"/>
    <property type="match status" value="1"/>
</dbReference>
<dbReference type="InterPro" id="IPR022761">
    <property type="entry name" value="Fumarate_lyase_N"/>
</dbReference>
<dbReference type="EMBL" id="JBHRUH010000049">
    <property type="protein sequence ID" value="MFC3294236.1"/>
    <property type="molecule type" value="Genomic_DNA"/>
</dbReference>
<dbReference type="Pfam" id="PF10397">
    <property type="entry name" value="ADSL_C"/>
    <property type="match status" value="1"/>
</dbReference>
<feature type="domain" description="Adenylosuccinate lyase C-terminal" evidence="2">
    <location>
        <begin position="360"/>
        <end position="439"/>
    </location>
</feature>
<reference evidence="4" key="1">
    <citation type="journal article" date="2019" name="Int. J. Syst. Evol. Microbiol.">
        <title>The Global Catalogue of Microorganisms (GCM) 10K type strain sequencing project: providing services to taxonomists for standard genome sequencing and annotation.</title>
        <authorList>
            <consortium name="The Broad Institute Genomics Platform"/>
            <consortium name="The Broad Institute Genome Sequencing Center for Infectious Disease"/>
            <person name="Wu L."/>
            <person name="Ma J."/>
        </authorList>
    </citation>
    <scope>NUCLEOTIDE SEQUENCE [LARGE SCALE GENOMIC DNA]</scope>
    <source>
        <strain evidence="4">KCTC 12847</strain>
    </source>
</reference>
<accession>A0ABV7M6N9</accession>
<dbReference type="Gene3D" id="1.20.200.10">
    <property type="entry name" value="Fumarase/aspartase (Central domain)"/>
    <property type="match status" value="1"/>
</dbReference>
<dbReference type="Pfam" id="PF00206">
    <property type="entry name" value="Lyase_1"/>
    <property type="match status" value="1"/>
</dbReference>
<dbReference type="InterPro" id="IPR008948">
    <property type="entry name" value="L-Aspartase-like"/>
</dbReference>
<sequence>MYDLLLRQPFMSGAGLEATRAQALVTAMLEVELALAAEQEARGLLPEGTADALQMHLADDVFDMQALADETVKGGNAAIPFVKQAKAALPDELKRHFHKGATSQDIIDSALMVLLKPRLERCLSLLAQTRAAGCTLMNAHRDTAMVGRTLMQQALPITFGAKVANWLWGLHQAERRLSDVVANGLYVQLGGAVGVHSGLNEHGLPLMDGLAVRLGLSAPLLPWHTDRQPVLALAGALDAVAVGAEKIALDIALMCQTEVGELSEPAEAGVGESSSMPHKRNPVACARIRAAARQVHGNAGVIANAAAQPLERGLGEWHAEWAPLMDSVLLLEGVLETLATLLGGLEVHAEAMQRNLAVTGGAIMAEPAARVLVPAVGSDTAKRIAREASETARVQGRPYADVLLEHTDVAGKVDEAALRDAVRPELYIGSSHAQVERVLNALK</sequence>
<proteinExistence type="inferred from homology"/>
<evidence type="ECO:0000256" key="1">
    <source>
        <dbReference type="ARBA" id="ARBA00034772"/>
    </source>
</evidence>
<evidence type="ECO:0000313" key="3">
    <source>
        <dbReference type="EMBL" id="MFC3294236.1"/>
    </source>
</evidence>
<dbReference type="RefSeq" id="WP_019020751.1">
    <property type="nucleotide sequence ID" value="NZ_BMXD01000018.1"/>
</dbReference>
<keyword evidence="3" id="KW-0456">Lyase</keyword>
<dbReference type="InterPro" id="IPR000362">
    <property type="entry name" value="Fumarate_lyase_fam"/>
</dbReference>
<organism evidence="3 4">
    <name type="scientific">Modicisalibacter luteus</name>
    <dbReference type="NCBI Taxonomy" id="453962"/>
    <lineage>
        <taxon>Bacteria</taxon>
        <taxon>Pseudomonadati</taxon>
        <taxon>Pseudomonadota</taxon>
        <taxon>Gammaproteobacteria</taxon>
        <taxon>Oceanospirillales</taxon>
        <taxon>Halomonadaceae</taxon>
        <taxon>Modicisalibacter</taxon>
    </lineage>
</organism>
<name>A0ABV7M6N9_9GAMM</name>
<dbReference type="Gene3D" id="1.10.40.30">
    <property type="entry name" value="Fumarase/aspartase (C-terminal domain)"/>
    <property type="match status" value="1"/>
</dbReference>
<dbReference type="CDD" id="cd01597">
    <property type="entry name" value="pCLME"/>
    <property type="match status" value="1"/>
</dbReference>
<gene>
    <name evidence="3" type="ORF">ACFOEI_19565</name>
</gene>
<dbReference type="GO" id="GO:0016829">
    <property type="term" value="F:lyase activity"/>
    <property type="evidence" value="ECO:0007669"/>
    <property type="project" value="UniProtKB-KW"/>
</dbReference>
<comment type="similarity">
    <text evidence="1">Belongs to the class-II fumarase/aspartase family.</text>
</comment>
<dbReference type="SUPFAM" id="SSF48557">
    <property type="entry name" value="L-aspartase-like"/>
    <property type="match status" value="1"/>
</dbReference>
<dbReference type="Proteomes" id="UP001595640">
    <property type="component" value="Unassembled WGS sequence"/>
</dbReference>
<evidence type="ECO:0000259" key="2">
    <source>
        <dbReference type="SMART" id="SM00998"/>
    </source>
</evidence>
<comment type="caution">
    <text evidence="3">The sequence shown here is derived from an EMBL/GenBank/DDBJ whole genome shotgun (WGS) entry which is preliminary data.</text>
</comment>
<protein>
    <submittedName>
        <fullName evidence="3">Adenylosuccinate lyase family protein</fullName>
    </submittedName>
</protein>